<dbReference type="EMBL" id="EAAA01001377">
    <property type="status" value="NOT_ANNOTATED_CDS"/>
    <property type="molecule type" value="Genomic_DNA"/>
</dbReference>
<dbReference type="AlphaFoldDB" id="F7APP7"/>
<evidence type="ECO:0000256" key="1">
    <source>
        <dbReference type="SAM" id="SignalP"/>
    </source>
</evidence>
<dbReference type="Ensembl" id="ENSCINT00000015260.3">
    <property type="protein sequence ID" value="ENSCINP00000015260.3"/>
    <property type="gene ID" value="ENSCING00000007429.3"/>
</dbReference>
<proteinExistence type="predicted"/>
<keyword evidence="1" id="KW-0732">Signal</keyword>
<dbReference type="KEGG" id="cin:100187538"/>
<dbReference type="HOGENOM" id="CLU_1474667_0_0_1"/>
<protein>
    <submittedName>
        <fullName evidence="2">Uncharacterized LOC100187538</fullName>
    </submittedName>
</protein>
<reference evidence="2" key="4">
    <citation type="submission" date="2025-09" db="UniProtKB">
        <authorList>
            <consortium name="Ensembl"/>
        </authorList>
    </citation>
    <scope>IDENTIFICATION</scope>
</reference>
<reference evidence="2" key="3">
    <citation type="submission" date="2025-08" db="UniProtKB">
        <authorList>
            <consortium name="Ensembl"/>
        </authorList>
    </citation>
    <scope>IDENTIFICATION</scope>
</reference>
<dbReference type="InParanoid" id="F7APP7"/>
<gene>
    <name evidence="2" type="primary">LOC100187538</name>
</gene>
<accession>A0A1W2W6J5</accession>
<reference evidence="3" key="1">
    <citation type="journal article" date="2002" name="Science">
        <title>The draft genome of Ciona intestinalis: insights into chordate and vertebrate origins.</title>
        <authorList>
            <person name="Dehal P."/>
            <person name="Satou Y."/>
            <person name="Campbell R.K."/>
            <person name="Chapman J."/>
            <person name="Degnan B."/>
            <person name="De Tomaso A."/>
            <person name="Davidson B."/>
            <person name="Di Gregorio A."/>
            <person name="Gelpke M."/>
            <person name="Goodstein D.M."/>
            <person name="Harafuji N."/>
            <person name="Hastings K.E."/>
            <person name="Ho I."/>
            <person name="Hotta K."/>
            <person name="Huang W."/>
            <person name="Kawashima T."/>
            <person name="Lemaire P."/>
            <person name="Martinez D."/>
            <person name="Meinertzhagen I.A."/>
            <person name="Necula S."/>
            <person name="Nonaka M."/>
            <person name="Putnam N."/>
            <person name="Rash S."/>
            <person name="Saiga H."/>
            <person name="Satake M."/>
            <person name="Terry A."/>
            <person name="Yamada L."/>
            <person name="Wang H.G."/>
            <person name="Awazu S."/>
            <person name="Azumi K."/>
            <person name="Boore J."/>
            <person name="Branno M."/>
            <person name="Chin-Bow S."/>
            <person name="DeSantis R."/>
            <person name="Doyle S."/>
            <person name="Francino P."/>
            <person name="Keys D.N."/>
            <person name="Haga S."/>
            <person name="Hayashi H."/>
            <person name="Hino K."/>
            <person name="Imai K.S."/>
            <person name="Inaba K."/>
            <person name="Kano S."/>
            <person name="Kobayashi K."/>
            <person name="Kobayashi M."/>
            <person name="Lee B.I."/>
            <person name="Makabe K.W."/>
            <person name="Manohar C."/>
            <person name="Matassi G."/>
            <person name="Medina M."/>
            <person name="Mochizuki Y."/>
            <person name="Mount S."/>
            <person name="Morishita T."/>
            <person name="Miura S."/>
            <person name="Nakayama A."/>
            <person name="Nishizaka S."/>
            <person name="Nomoto H."/>
            <person name="Ohta F."/>
            <person name="Oishi K."/>
            <person name="Rigoutsos I."/>
            <person name="Sano M."/>
            <person name="Sasaki A."/>
            <person name="Sasakura Y."/>
            <person name="Shoguchi E."/>
            <person name="Shin-i T."/>
            <person name="Spagnuolo A."/>
            <person name="Stainier D."/>
            <person name="Suzuki M.M."/>
            <person name="Tassy O."/>
            <person name="Takatori N."/>
            <person name="Tokuoka M."/>
            <person name="Yagi K."/>
            <person name="Yoshizaki F."/>
            <person name="Wada S."/>
            <person name="Zhang C."/>
            <person name="Hyatt P.D."/>
            <person name="Larimer F."/>
            <person name="Detter C."/>
            <person name="Doggett N."/>
            <person name="Glavina T."/>
            <person name="Hawkins T."/>
            <person name="Richardson P."/>
            <person name="Lucas S."/>
            <person name="Kohara Y."/>
            <person name="Levine M."/>
            <person name="Satoh N."/>
            <person name="Rokhsar D.S."/>
        </authorList>
    </citation>
    <scope>NUCLEOTIDE SEQUENCE [LARGE SCALE GENOMIC DNA]</scope>
</reference>
<feature type="chain" id="PRO_5014090637" evidence="1">
    <location>
        <begin position="24"/>
        <end position="183"/>
    </location>
</feature>
<evidence type="ECO:0000313" key="2">
    <source>
        <dbReference type="Ensembl" id="ENSCINP00000015260.3"/>
    </source>
</evidence>
<organism evidence="2 3">
    <name type="scientific">Ciona intestinalis</name>
    <name type="common">Transparent sea squirt</name>
    <name type="synonym">Ascidia intestinalis</name>
    <dbReference type="NCBI Taxonomy" id="7719"/>
    <lineage>
        <taxon>Eukaryota</taxon>
        <taxon>Metazoa</taxon>
        <taxon>Chordata</taxon>
        <taxon>Tunicata</taxon>
        <taxon>Ascidiacea</taxon>
        <taxon>Phlebobranchia</taxon>
        <taxon>Cionidae</taxon>
        <taxon>Ciona</taxon>
    </lineage>
</organism>
<accession>F7APP7</accession>
<reference evidence="2" key="2">
    <citation type="journal article" date="2008" name="Genome Biol.">
        <title>Improved genome assembly and evidence-based global gene model set for the chordate Ciona intestinalis: new insight into intron and operon populations.</title>
        <authorList>
            <person name="Satou Y."/>
            <person name="Mineta K."/>
            <person name="Ogasawara M."/>
            <person name="Sasakura Y."/>
            <person name="Shoguchi E."/>
            <person name="Ueno K."/>
            <person name="Yamada L."/>
            <person name="Matsumoto J."/>
            <person name="Wasserscheid J."/>
            <person name="Dewar K."/>
            <person name="Wiley G.B."/>
            <person name="Macmil S.L."/>
            <person name="Roe B.A."/>
            <person name="Zeller R.W."/>
            <person name="Hastings K.E."/>
            <person name="Lemaire P."/>
            <person name="Lindquist E."/>
            <person name="Endo T."/>
            <person name="Hotta K."/>
            <person name="Inaba K."/>
        </authorList>
    </citation>
    <scope>NUCLEOTIDE SEQUENCE [LARGE SCALE GENOMIC DNA]</scope>
    <source>
        <strain evidence="2">wild type</strain>
    </source>
</reference>
<dbReference type="Proteomes" id="UP000008144">
    <property type="component" value="Chromosome 2"/>
</dbReference>
<feature type="signal peptide" evidence="1">
    <location>
        <begin position="1"/>
        <end position="23"/>
    </location>
</feature>
<dbReference type="RefSeq" id="XP_002121637.1">
    <property type="nucleotide sequence ID" value="XM_002121601.5"/>
</dbReference>
<keyword evidence="3" id="KW-1185">Reference proteome</keyword>
<evidence type="ECO:0000313" key="3">
    <source>
        <dbReference type="Proteomes" id="UP000008144"/>
    </source>
</evidence>
<name>F7APP7_CIOIN</name>
<dbReference type="GeneID" id="100187538"/>
<sequence>MHVIKLVRFTLVVGCILMSGVQSYENSERPLNAQLQYEDEPYFNSVDADVKYPENYLEELEEDILQQQKPTRFLNRDGAVKKRNHAEGTMTDLKGRYYRYGLHQLRNDWIQDMINGRYGKRVNTRSPVYDSVAYAPPSSNVDRELSDLSERFRNYLQWKQAYETLNRMYRSKEEQKPESSNSE</sequence>